<keyword evidence="2" id="KW-1185">Reference proteome</keyword>
<gene>
    <name evidence="1" type="ORF">PoB_005023300</name>
</gene>
<comment type="caution">
    <text evidence="1">The sequence shown here is derived from an EMBL/GenBank/DDBJ whole genome shotgun (WGS) entry which is preliminary data.</text>
</comment>
<protein>
    <submittedName>
        <fullName evidence="1">Uncharacterized protein</fullName>
    </submittedName>
</protein>
<reference evidence="1 2" key="1">
    <citation type="journal article" date="2021" name="Elife">
        <title>Chloroplast acquisition without the gene transfer in kleptoplastic sea slugs, Plakobranchus ocellatus.</title>
        <authorList>
            <person name="Maeda T."/>
            <person name="Takahashi S."/>
            <person name="Yoshida T."/>
            <person name="Shimamura S."/>
            <person name="Takaki Y."/>
            <person name="Nagai Y."/>
            <person name="Toyoda A."/>
            <person name="Suzuki Y."/>
            <person name="Arimoto A."/>
            <person name="Ishii H."/>
            <person name="Satoh N."/>
            <person name="Nishiyama T."/>
            <person name="Hasebe M."/>
            <person name="Maruyama T."/>
            <person name="Minagawa J."/>
            <person name="Obokata J."/>
            <person name="Shigenobu S."/>
        </authorList>
    </citation>
    <scope>NUCLEOTIDE SEQUENCE [LARGE SCALE GENOMIC DNA]</scope>
</reference>
<dbReference type="Proteomes" id="UP000735302">
    <property type="component" value="Unassembled WGS sequence"/>
</dbReference>
<name>A0AAV4BY48_9GAST</name>
<sequence length="122" mass="14237">MPRKKRRAVQLTEARAIRAEELGQLSKVRSNLASIQFPKKFPFFEASAVCTCISSSRAQQWPSSNFCHKKKPLSIQEGYHGHRLGQQRAKKMLYLNSQEQQRRGLFFICYTAWQETGNFREK</sequence>
<organism evidence="1 2">
    <name type="scientific">Plakobranchus ocellatus</name>
    <dbReference type="NCBI Taxonomy" id="259542"/>
    <lineage>
        <taxon>Eukaryota</taxon>
        <taxon>Metazoa</taxon>
        <taxon>Spiralia</taxon>
        <taxon>Lophotrochozoa</taxon>
        <taxon>Mollusca</taxon>
        <taxon>Gastropoda</taxon>
        <taxon>Heterobranchia</taxon>
        <taxon>Euthyneura</taxon>
        <taxon>Panpulmonata</taxon>
        <taxon>Sacoglossa</taxon>
        <taxon>Placobranchoidea</taxon>
        <taxon>Plakobranchidae</taxon>
        <taxon>Plakobranchus</taxon>
    </lineage>
</organism>
<dbReference type="EMBL" id="BLXT01005523">
    <property type="protein sequence ID" value="GFO23728.1"/>
    <property type="molecule type" value="Genomic_DNA"/>
</dbReference>
<evidence type="ECO:0000313" key="1">
    <source>
        <dbReference type="EMBL" id="GFO23728.1"/>
    </source>
</evidence>
<proteinExistence type="predicted"/>
<dbReference type="AlphaFoldDB" id="A0AAV4BY48"/>
<accession>A0AAV4BY48</accession>
<evidence type="ECO:0000313" key="2">
    <source>
        <dbReference type="Proteomes" id="UP000735302"/>
    </source>
</evidence>